<organism evidence="2 3">
    <name type="scientific">Candidatus Glassbacteria bacterium RIFCSPLOWO2_12_FULL_58_11</name>
    <dbReference type="NCBI Taxonomy" id="1817867"/>
    <lineage>
        <taxon>Bacteria</taxon>
        <taxon>Candidatus Glassiibacteriota</taxon>
    </lineage>
</organism>
<evidence type="ECO:0000313" key="3">
    <source>
        <dbReference type="Proteomes" id="UP000179129"/>
    </source>
</evidence>
<evidence type="ECO:0000259" key="1">
    <source>
        <dbReference type="Pfam" id="PF01208"/>
    </source>
</evidence>
<protein>
    <recommendedName>
        <fullName evidence="1">Uroporphyrinogen decarboxylase (URO-D) domain-containing protein</fullName>
    </recommendedName>
</protein>
<dbReference type="GO" id="GO:0006779">
    <property type="term" value="P:porphyrin-containing compound biosynthetic process"/>
    <property type="evidence" value="ECO:0007669"/>
    <property type="project" value="InterPro"/>
</dbReference>
<dbReference type="GO" id="GO:0004853">
    <property type="term" value="F:uroporphyrinogen decarboxylase activity"/>
    <property type="evidence" value="ECO:0007669"/>
    <property type="project" value="InterPro"/>
</dbReference>
<dbReference type="EMBL" id="MFIX01000156">
    <property type="protein sequence ID" value="OGG03206.1"/>
    <property type="molecule type" value="Genomic_DNA"/>
</dbReference>
<dbReference type="InterPro" id="IPR000257">
    <property type="entry name" value="Uroporphyrinogen_deCOase"/>
</dbReference>
<evidence type="ECO:0000313" key="2">
    <source>
        <dbReference type="EMBL" id="OGG03206.1"/>
    </source>
</evidence>
<feature type="domain" description="Uroporphyrinogen decarboxylase (URO-D)" evidence="1">
    <location>
        <begin position="70"/>
        <end position="282"/>
    </location>
</feature>
<accession>A0A1F5YSY3</accession>
<dbReference type="Proteomes" id="UP000179129">
    <property type="component" value="Unassembled WGS sequence"/>
</dbReference>
<reference evidence="2 3" key="1">
    <citation type="journal article" date="2016" name="Nat. Commun.">
        <title>Thousands of microbial genomes shed light on interconnected biogeochemical processes in an aquifer system.</title>
        <authorList>
            <person name="Anantharaman K."/>
            <person name="Brown C.T."/>
            <person name="Hug L.A."/>
            <person name="Sharon I."/>
            <person name="Castelle C.J."/>
            <person name="Probst A.J."/>
            <person name="Thomas B.C."/>
            <person name="Singh A."/>
            <person name="Wilkins M.J."/>
            <person name="Karaoz U."/>
            <person name="Brodie E.L."/>
            <person name="Williams K.H."/>
            <person name="Hubbard S.S."/>
            <person name="Banfield J.F."/>
        </authorList>
    </citation>
    <scope>NUCLEOTIDE SEQUENCE [LARGE SCALE GENOMIC DNA]</scope>
</reference>
<dbReference type="PANTHER" id="PTHR47099:SF1">
    <property type="entry name" value="METHYLCOBAMIDE:COM METHYLTRANSFERASE MTBA"/>
    <property type="match status" value="1"/>
</dbReference>
<dbReference type="InterPro" id="IPR038071">
    <property type="entry name" value="UROD/MetE-like_sf"/>
</dbReference>
<comment type="caution">
    <text evidence="2">The sequence shown here is derived from an EMBL/GenBank/DDBJ whole genome shotgun (WGS) entry which is preliminary data.</text>
</comment>
<gene>
    <name evidence="2" type="ORF">A3F83_16700</name>
</gene>
<dbReference type="Gene3D" id="3.20.20.210">
    <property type="match status" value="1"/>
</dbReference>
<name>A0A1F5YSY3_9BACT</name>
<dbReference type="SUPFAM" id="SSF51726">
    <property type="entry name" value="UROD/MetE-like"/>
    <property type="match status" value="1"/>
</dbReference>
<dbReference type="STRING" id="1817867.A3F83_16700"/>
<dbReference type="PANTHER" id="PTHR47099">
    <property type="entry name" value="METHYLCOBAMIDE:COM METHYLTRANSFERASE MTBA"/>
    <property type="match status" value="1"/>
</dbReference>
<sequence>MIESRELVRRTIRFHNSSRLPVDFPPEYGSDFAWVGLTPSPDNRPREGLDEWGALWKNIGVSHLGEVERFPLADWKDFDSLKIPDIHEPRRWRELEKARELAGEKYLLGEGLSIWERVHFIRGLENTWIDTEENPEQLCRLIDILVEMNLAAVEKYSAAGVDGFFMLDDWGLQHGLMVSPGSWRKIWKPRYARIFTAAHAAGLQTFLHSCGDIAALLDDLIEAGLDVIQMDQQENMGLEALGKRFGGRITFFSPVDIQKTMVYGSMEEIRAYCRKMVECLGKPAGGFIPKWYSDPAGAGHRPEAIRAMCGEFLKISRERA</sequence>
<dbReference type="AlphaFoldDB" id="A0A1F5YSY3"/>
<dbReference type="InterPro" id="IPR052024">
    <property type="entry name" value="Methanogen_methyltrans"/>
</dbReference>
<proteinExistence type="predicted"/>
<dbReference type="Pfam" id="PF01208">
    <property type="entry name" value="URO-D"/>
    <property type="match status" value="1"/>
</dbReference>